<dbReference type="InterPro" id="IPR013551">
    <property type="entry name" value="YicC-like_C"/>
</dbReference>
<keyword evidence="3" id="KW-0255">Endonuclease</keyword>
<evidence type="ECO:0000259" key="7">
    <source>
        <dbReference type="Pfam" id="PF08340"/>
    </source>
</evidence>
<dbReference type="EMBL" id="JADINH010000196">
    <property type="protein sequence ID" value="MBO8416685.1"/>
    <property type="molecule type" value="Genomic_DNA"/>
</dbReference>
<dbReference type="GO" id="GO:0004521">
    <property type="term" value="F:RNA endonuclease activity"/>
    <property type="evidence" value="ECO:0007669"/>
    <property type="project" value="InterPro"/>
</dbReference>
<feature type="domain" description="Endoribonuclease YicC-like C-terminal" evidence="7">
    <location>
        <begin position="172"/>
        <end position="288"/>
    </location>
</feature>
<protein>
    <submittedName>
        <fullName evidence="8">YicC family protein</fullName>
    </submittedName>
</protein>
<dbReference type="GO" id="GO:0016787">
    <property type="term" value="F:hydrolase activity"/>
    <property type="evidence" value="ECO:0007669"/>
    <property type="project" value="UniProtKB-KW"/>
</dbReference>
<gene>
    <name evidence="8" type="ORF">IAB19_09925</name>
</gene>
<dbReference type="AlphaFoldDB" id="A0A9D9DDY0"/>
<evidence type="ECO:0000313" key="8">
    <source>
        <dbReference type="EMBL" id="MBO8416685.1"/>
    </source>
</evidence>
<name>A0A9D9DDY0_9GAMM</name>
<dbReference type="NCBIfam" id="TIGR00255">
    <property type="entry name" value="YicC/YloC family endoribonuclease"/>
    <property type="match status" value="1"/>
</dbReference>
<evidence type="ECO:0000313" key="9">
    <source>
        <dbReference type="Proteomes" id="UP000823631"/>
    </source>
</evidence>
<keyword evidence="2" id="KW-0540">Nuclease</keyword>
<reference evidence="8" key="2">
    <citation type="journal article" date="2021" name="PeerJ">
        <title>Extensive microbial diversity within the chicken gut microbiome revealed by metagenomics and culture.</title>
        <authorList>
            <person name="Gilroy R."/>
            <person name="Ravi A."/>
            <person name="Getino M."/>
            <person name="Pursley I."/>
            <person name="Horton D.L."/>
            <person name="Alikhan N.F."/>
            <person name="Baker D."/>
            <person name="Gharbi K."/>
            <person name="Hall N."/>
            <person name="Watson M."/>
            <person name="Adriaenssens E.M."/>
            <person name="Foster-Nyarko E."/>
            <person name="Jarju S."/>
            <person name="Secka A."/>
            <person name="Antonio M."/>
            <person name="Oren A."/>
            <person name="Chaudhuri R.R."/>
            <person name="La Ragione R."/>
            <person name="Hildebrand F."/>
            <person name="Pallen M.J."/>
        </authorList>
    </citation>
    <scope>NUCLEOTIDE SEQUENCE</scope>
    <source>
        <strain evidence="8">17213</strain>
    </source>
</reference>
<accession>A0A9D9DDY0</accession>
<dbReference type="PANTHER" id="PTHR30636:SF3">
    <property type="entry name" value="UPF0701 PROTEIN YICC"/>
    <property type="match status" value="1"/>
</dbReference>
<comment type="cofactor">
    <cofactor evidence="1">
        <name>a divalent metal cation</name>
        <dbReference type="ChEBI" id="CHEBI:60240"/>
    </cofactor>
</comment>
<evidence type="ECO:0000256" key="4">
    <source>
        <dbReference type="ARBA" id="ARBA00022801"/>
    </source>
</evidence>
<dbReference type="Pfam" id="PF08340">
    <property type="entry name" value="YicC-like_C"/>
    <property type="match status" value="1"/>
</dbReference>
<evidence type="ECO:0000256" key="2">
    <source>
        <dbReference type="ARBA" id="ARBA00022722"/>
    </source>
</evidence>
<organism evidence="8 9">
    <name type="scientific">Candidatus Avisuccinivibrio stercorigallinarum</name>
    <dbReference type="NCBI Taxonomy" id="2840704"/>
    <lineage>
        <taxon>Bacteria</taxon>
        <taxon>Pseudomonadati</taxon>
        <taxon>Pseudomonadota</taxon>
        <taxon>Gammaproteobacteria</taxon>
        <taxon>Aeromonadales</taxon>
        <taxon>Succinivibrionaceae</taxon>
        <taxon>Succinivibrionaceae incertae sedis</taxon>
        <taxon>Candidatus Avisuccinivibrio</taxon>
    </lineage>
</organism>
<comment type="similarity">
    <text evidence="5">Belongs to the YicC/YloC family.</text>
</comment>
<dbReference type="Proteomes" id="UP000823631">
    <property type="component" value="Unassembled WGS sequence"/>
</dbReference>
<dbReference type="Pfam" id="PF03755">
    <property type="entry name" value="YicC-like_N"/>
    <property type="match status" value="1"/>
</dbReference>
<evidence type="ECO:0000256" key="5">
    <source>
        <dbReference type="ARBA" id="ARBA00035648"/>
    </source>
</evidence>
<evidence type="ECO:0000256" key="3">
    <source>
        <dbReference type="ARBA" id="ARBA00022759"/>
    </source>
</evidence>
<dbReference type="InterPro" id="IPR005229">
    <property type="entry name" value="YicC/YloC-like"/>
</dbReference>
<keyword evidence="4" id="KW-0378">Hydrolase</keyword>
<sequence length="288" mass="32471">MQNIKSMTGFASVRVNVSSGSLAMDLRSVNSRYLEATFKLPDNFKYLDTQLREILKSTVQRGKFEMSFAFIPAASENLHLNQALVQKLCNSLKEIKAHFPEGSADLTQVLLYPGVIAENNEQSREELSAEIVANFRELLKALIANREREGARLASVISEKIDALEKCLEPVKDQLDTLVAQERAKLQARLKVLKADVDENRLEQEVALLAQKADIAEEYDRLCSHISEVRRILKEGGSCGKRLDFMMQEFNREANTMASKASNLALTKIAVELKVLIEQMREQVQNIE</sequence>
<feature type="domain" description="Endoribonuclease YicC-like N-terminal" evidence="6">
    <location>
        <begin position="4"/>
        <end position="154"/>
    </location>
</feature>
<dbReference type="PANTHER" id="PTHR30636">
    <property type="entry name" value="UPF0701 PROTEIN YICC"/>
    <property type="match status" value="1"/>
</dbReference>
<proteinExistence type="inferred from homology"/>
<comment type="caution">
    <text evidence="8">The sequence shown here is derived from an EMBL/GenBank/DDBJ whole genome shotgun (WGS) entry which is preliminary data.</text>
</comment>
<dbReference type="InterPro" id="IPR013527">
    <property type="entry name" value="YicC-like_N"/>
</dbReference>
<evidence type="ECO:0000259" key="6">
    <source>
        <dbReference type="Pfam" id="PF03755"/>
    </source>
</evidence>
<reference evidence="8" key="1">
    <citation type="submission" date="2020-10" db="EMBL/GenBank/DDBJ databases">
        <authorList>
            <person name="Gilroy R."/>
        </authorList>
    </citation>
    <scope>NUCLEOTIDE SEQUENCE</scope>
    <source>
        <strain evidence="8">17213</strain>
    </source>
</reference>
<evidence type="ECO:0000256" key="1">
    <source>
        <dbReference type="ARBA" id="ARBA00001968"/>
    </source>
</evidence>